<keyword evidence="2" id="KW-1185">Reference proteome</keyword>
<evidence type="ECO:0000313" key="2">
    <source>
        <dbReference type="Proteomes" id="UP000036367"/>
    </source>
</evidence>
<dbReference type="EMBL" id="LECT01000043">
    <property type="protein sequence ID" value="KLU02746.1"/>
    <property type="molecule type" value="Genomic_DNA"/>
</dbReference>
<dbReference type="STRING" id="595434.RISK_005042"/>
<dbReference type="AlphaFoldDB" id="A0A0J1B8G2"/>
<name>A0A0J1B8G2_RHOIS</name>
<proteinExistence type="predicted"/>
<sequence length="74" mass="7820">MVVCRTSTRVASEVLGGVLWRGLSRLVPANSGRKCKGTRARSPTGDSAVATRPCRFPGIPRIVSGRLLLANQAS</sequence>
<dbReference type="PATRIC" id="fig|595434.4.peg.4785"/>
<reference evidence="1" key="1">
    <citation type="submission" date="2015-05" db="EMBL/GenBank/DDBJ databases">
        <title>Permanent draft genome of Rhodopirellula islandicus K833.</title>
        <authorList>
            <person name="Kizina J."/>
            <person name="Richter M."/>
            <person name="Glockner F.O."/>
            <person name="Harder J."/>
        </authorList>
    </citation>
    <scope>NUCLEOTIDE SEQUENCE [LARGE SCALE GENOMIC DNA]</scope>
    <source>
        <strain evidence="1">K833</strain>
    </source>
</reference>
<comment type="caution">
    <text evidence="1">The sequence shown here is derived from an EMBL/GenBank/DDBJ whole genome shotgun (WGS) entry which is preliminary data.</text>
</comment>
<gene>
    <name evidence="1" type="ORF">RISK_005042</name>
</gene>
<protein>
    <submittedName>
        <fullName evidence="1">Uncharacterized protein</fullName>
    </submittedName>
</protein>
<evidence type="ECO:0000313" key="1">
    <source>
        <dbReference type="EMBL" id="KLU02746.1"/>
    </source>
</evidence>
<organism evidence="1 2">
    <name type="scientific">Rhodopirellula islandica</name>
    <dbReference type="NCBI Taxonomy" id="595434"/>
    <lineage>
        <taxon>Bacteria</taxon>
        <taxon>Pseudomonadati</taxon>
        <taxon>Planctomycetota</taxon>
        <taxon>Planctomycetia</taxon>
        <taxon>Pirellulales</taxon>
        <taxon>Pirellulaceae</taxon>
        <taxon>Rhodopirellula</taxon>
    </lineage>
</organism>
<accession>A0A0J1B8G2</accession>
<dbReference type="Proteomes" id="UP000036367">
    <property type="component" value="Unassembled WGS sequence"/>
</dbReference>